<proteinExistence type="predicted"/>
<dbReference type="PANTHER" id="PTHR33919">
    <property type="entry name" value="OS09G0127700 PROTEIN"/>
    <property type="match status" value="1"/>
</dbReference>
<name>A0A1R3KHF8_9ROSI</name>
<evidence type="ECO:0000256" key="1">
    <source>
        <dbReference type="SAM" id="MobiDB-lite"/>
    </source>
</evidence>
<accession>A0A1R3KHF8</accession>
<sequence length="92" mass="10171">MAVHTGKKNLMHAPGVVIAKKKRESISEADHPDQTLASANKFTDKSFLKKVAAIQDSSKRPLPFPSHTHPDHFTRPQTVESLKSVGVDSTRR</sequence>
<dbReference type="STRING" id="93759.A0A1R3KHF8"/>
<gene>
    <name evidence="2" type="ORF">COLO4_08097</name>
</gene>
<evidence type="ECO:0000313" key="2">
    <source>
        <dbReference type="EMBL" id="OMP06499.1"/>
    </source>
</evidence>
<protein>
    <submittedName>
        <fullName evidence="2">Uncharacterized protein</fullName>
    </submittedName>
</protein>
<comment type="caution">
    <text evidence="2">The sequence shown here is derived from an EMBL/GenBank/DDBJ whole genome shotgun (WGS) entry which is preliminary data.</text>
</comment>
<dbReference type="AlphaFoldDB" id="A0A1R3KHF8"/>
<reference evidence="3" key="1">
    <citation type="submission" date="2013-09" db="EMBL/GenBank/DDBJ databases">
        <title>Corchorus olitorius genome sequencing.</title>
        <authorList>
            <person name="Alam M."/>
            <person name="Haque M.S."/>
            <person name="Islam M.S."/>
            <person name="Emdad E.M."/>
            <person name="Islam M.M."/>
            <person name="Ahmed B."/>
            <person name="Halim A."/>
            <person name="Hossen Q.M.M."/>
            <person name="Hossain M.Z."/>
            <person name="Ahmed R."/>
            <person name="Khan M.M."/>
            <person name="Islam R."/>
            <person name="Rashid M.M."/>
            <person name="Khan S.A."/>
            <person name="Rahman M.S."/>
            <person name="Alam M."/>
            <person name="Yahiya A.S."/>
            <person name="Khan M.S."/>
            <person name="Azam M.S."/>
            <person name="Haque T."/>
            <person name="Lashkar M.Z.H."/>
            <person name="Akhand A.I."/>
            <person name="Morshed G."/>
            <person name="Roy S."/>
            <person name="Uddin K.S."/>
            <person name="Rabeya T."/>
            <person name="Hossain A.S."/>
            <person name="Chowdhury A."/>
            <person name="Snigdha A.R."/>
            <person name="Mortoza M.S."/>
            <person name="Matin S.A."/>
            <person name="Hoque S.M.E."/>
            <person name="Islam M.K."/>
            <person name="Roy D.K."/>
            <person name="Haider R."/>
            <person name="Moosa M.M."/>
            <person name="Elias S.M."/>
            <person name="Hasan A.M."/>
            <person name="Jahan S."/>
            <person name="Shafiuddin M."/>
            <person name="Mahmood N."/>
            <person name="Shommy N.S."/>
        </authorList>
    </citation>
    <scope>NUCLEOTIDE SEQUENCE [LARGE SCALE GENOMIC DNA]</scope>
    <source>
        <strain evidence="3">cv. O-4</strain>
    </source>
</reference>
<organism evidence="2 3">
    <name type="scientific">Corchorus olitorius</name>
    <dbReference type="NCBI Taxonomy" id="93759"/>
    <lineage>
        <taxon>Eukaryota</taxon>
        <taxon>Viridiplantae</taxon>
        <taxon>Streptophyta</taxon>
        <taxon>Embryophyta</taxon>
        <taxon>Tracheophyta</taxon>
        <taxon>Spermatophyta</taxon>
        <taxon>Magnoliopsida</taxon>
        <taxon>eudicotyledons</taxon>
        <taxon>Gunneridae</taxon>
        <taxon>Pentapetalae</taxon>
        <taxon>rosids</taxon>
        <taxon>malvids</taxon>
        <taxon>Malvales</taxon>
        <taxon>Malvaceae</taxon>
        <taxon>Grewioideae</taxon>
        <taxon>Apeibeae</taxon>
        <taxon>Corchorus</taxon>
    </lineage>
</organism>
<feature type="region of interest" description="Disordered" evidence="1">
    <location>
        <begin position="58"/>
        <end position="92"/>
    </location>
</feature>
<dbReference type="PANTHER" id="PTHR33919:SF9">
    <property type="entry name" value="RIBOSOME BIOGENESIS NEP1-LIKE PROTEIN"/>
    <property type="match status" value="1"/>
</dbReference>
<dbReference type="EMBL" id="AWUE01013590">
    <property type="protein sequence ID" value="OMP06499.1"/>
    <property type="molecule type" value="Genomic_DNA"/>
</dbReference>
<dbReference type="OrthoDB" id="2013913at2759"/>
<keyword evidence="3" id="KW-1185">Reference proteome</keyword>
<evidence type="ECO:0000313" key="3">
    <source>
        <dbReference type="Proteomes" id="UP000187203"/>
    </source>
</evidence>
<dbReference type="Proteomes" id="UP000187203">
    <property type="component" value="Unassembled WGS sequence"/>
</dbReference>